<feature type="compositionally biased region" description="Polar residues" evidence="5">
    <location>
        <begin position="310"/>
        <end position="324"/>
    </location>
</feature>
<comment type="caution">
    <text evidence="7">The sequence shown here is derived from an EMBL/GenBank/DDBJ whole genome shotgun (WGS) entry which is preliminary data.</text>
</comment>
<evidence type="ECO:0000256" key="4">
    <source>
        <dbReference type="SAM" id="Coils"/>
    </source>
</evidence>
<dbReference type="AlphaFoldDB" id="A0AAU9W0B1"/>
<dbReference type="InterPro" id="IPR052602">
    <property type="entry name" value="Growth_transcription_reg"/>
</dbReference>
<protein>
    <recommendedName>
        <fullName evidence="6">TATA element modulatory factor 1 TATA binding domain-containing protein</fullName>
    </recommendedName>
</protein>
<feature type="region of interest" description="Disordered" evidence="5">
    <location>
        <begin position="28"/>
        <end position="99"/>
    </location>
</feature>
<feature type="compositionally biased region" description="Basic and acidic residues" evidence="5">
    <location>
        <begin position="141"/>
        <end position="160"/>
    </location>
</feature>
<dbReference type="EMBL" id="CALNXJ010000005">
    <property type="protein sequence ID" value="CAH3040239.1"/>
    <property type="molecule type" value="Genomic_DNA"/>
</dbReference>
<dbReference type="InterPro" id="IPR022091">
    <property type="entry name" value="TMF_TATA-bd"/>
</dbReference>
<evidence type="ECO:0000256" key="2">
    <source>
        <dbReference type="ARBA" id="ARBA00023034"/>
    </source>
</evidence>
<feature type="compositionally biased region" description="Basic and acidic residues" evidence="5">
    <location>
        <begin position="219"/>
        <end position="234"/>
    </location>
</feature>
<dbReference type="Pfam" id="PF12325">
    <property type="entry name" value="TMF_TATA_bd"/>
    <property type="match status" value="1"/>
</dbReference>
<feature type="coiled-coil region" evidence="4">
    <location>
        <begin position="1073"/>
        <end position="1173"/>
    </location>
</feature>
<dbReference type="Proteomes" id="UP001159428">
    <property type="component" value="Unassembled WGS sequence"/>
</dbReference>
<proteinExistence type="predicted"/>
<evidence type="ECO:0000256" key="3">
    <source>
        <dbReference type="ARBA" id="ARBA00023054"/>
    </source>
</evidence>
<reference evidence="7 8" key="1">
    <citation type="submission" date="2022-05" db="EMBL/GenBank/DDBJ databases">
        <authorList>
            <consortium name="Genoscope - CEA"/>
            <person name="William W."/>
        </authorList>
    </citation>
    <scope>NUCLEOTIDE SEQUENCE [LARGE SCALE GENOMIC DNA]</scope>
</reference>
<name>A0AAU9W0B1_9CNID</name>
<feature type="compositionally biased region" description="Basic and acidic residues" evidence="5">
    <location>
        <begin position="85"/>
        <end position="96"/>
    </location>
</feature>
<dbReference type="PANTHER" id="PTHR46515">
    <property type="entry name" value="TATA ELEMENT MODULATORY FACTOR TMF1"/>
    <property type="match status" value="1"/>
</dbReference>
<keyword evidence="3 4" id="KW-0175">Coiled coil</keyword>
<feature type="compositionally biased region" description="Low complexity" evidence="5">
    <location>
        <begin position="37"/>
        <end position="61"/>
    </location>
</feature>
<feature type="compositionally biased region" description="Basic and acidic residues" evidence="5">
    <location>
        <begin position="480"/>
        <end position="493"/>
    </location>
</feature>
<dbReference type="GO" id="GO:0005783">
    <property type="term" value="C:endoplasmic reticulum"/>
    <property type="evidence" value="ECO:0007669"/>
    <property type="project" value="TreeGrafter"/>
</dbReference>
<feature type="compositionally biased region" description="Polar residues" evidence="5">
    <location>
        <begin position="113"/>
        <end position="125"/>
    </location>
</feature>
<feature type="compositionally biased region" description="Low complexity" evidence="5">
    <location>
        <begin position="248"/>
        <end position="259"/>
    </location>
</feature>
<dbReference type="PANTHER" id="PTHR46515:SF1">
    <property type="entry name" value="TATA ELEMENT MODULATORY FACTOR"/>
    <property type="match status" value="1"/>
</dbReference>
<feature type="compositionally biased region" description="Basic and acidic residues" evidence="5">
    <location>
        <begin position="999"/>
        <end position="1017"/>
    </location>
</feature>
<feature type="domain" description="TATA element modulatory factor 1 TATA binding" evidence="6">
    <location>
        <begin position="1066"/>
        <end position="1174"/>
    </location>
</feature>
<feature type="region of interest" description="Disordered" evidence="5">
    <location>
        <begin position="383"/>
        <end position="450"/>
    </location>
</feature>
<evidence type="ECO:0000256" key="1">
    <source>
        <dbReference type="ARBA" id="ARBA00004555"/>
    </source>
</evidence>
<comment type="subcellular location">
    <subcellularLocation>
        <location evidence="1">Golgi apparatus</location>
    </subcellularLocation>
</comment>
<keyword evidence="8" id="KW-1185">Reference proteome</keyword>
<organism evidence="7 8">
    <name type="scientific">Pocillopora meandrina</name>
    <dbReference type="NCBI Taxonomy" id="46732"/>
    <lineage>
        <taxon>Eukaryota</taxon>
        <taxon>Metazoa</taxon>
        <taxon>Cnidaria</taxon>
        <taxon>Anthozoa</taxon>
        <taxon>Hexacorallia</taxon>
        <taxon>Scleractinia</taxon>
        <taxon>Astrocoeniina</taxon>
        <taxon>Pocilloporidae</taxon>
        <taxon>Pocillopora</taxon>
    </lineage>
</organism>
<feature type="region of interest" description="Disordered" evidence="5">
    <location>
        <begin position="113"/>
        <end position="365"/>
    </location>
</feature>
<feature type="compositionally biased region" description="Polar residues" evidence="5">
    <location>
        <begin position="270"/>
        <end position="282"/>
    </location>
</feature>
<sequence>MSWFDTSGFSSFAKTALSQAQKSIDRVLDIEQDETNSAASKSSASSAPKSSPSLSSGMSSKDNLTHKKSSSALSGHSASKSARKTSSDVDNSKDGESDGNSFWSSFLGDSFSSAATESKTSNRRASGQKLGSRISGGKMKNSVDRQDSEDAKILKDEDNLPRALKHQSKKNSVTVTSTRSSEQSQAPQTSLPVREDLANVGWDISEPDKSSTMAVNFQEAKELTESPGKEELNTHKSPVMPALRGSKLKSQQSKRSSTSKSRKENKEVLSTENNVCKNNIENVEQDALIVEHDKTPDDKSESVNEHLSTEAVQSIPLQNNTDSPDANENELDCSEKTDGFTISVETGEKAPDVDSSDISQSLLKNSTGNNVVEEIKHEEAVQNLQESVKPVASSTPKHYAKEQKFTSLGTAMKPEMEPTDEHEEASNDEGDLQAYSCNPESPIPQSKESNTLSENVVEFFAEAASVVQDKRLLEDKSQQEVQEHTCIHPETGKVVDMLSSQQPRTNDDEKWQERIYVMGDDPNSTESTEDTKRKIEELQNEICSLKHVIEVRENKLVEVSKENIDLQETCAVLRSQLKQAEDAFREEDEEIEEVRKEFTVRVAATEKKFQAAAKERDQLRALLEETENSLSSKNEQQSEEFTTLLKEKDDQIAQLLEEGEKLSKQQLQSNNIVKKLRSKEKENDALIKKNSKLLEEMTAENTRLTEILKVKEETERKQADAITQLNSYVEKQDTQVSKLKSELDDSAEKIRSMQAALDNAYKQLADLHKENASKHSAVQEAALSAEMTAKEGLRIAMEKKERQFKCETEALEFQISDLQTGLRRAEQQASRREDNLRQEISDLQQRLQEAEARNQELTESVTYATRPLLRQIENLQSSYGNHTQTWERVERNLTERLNEAQVQLAEAQEKERVATEHALELNSRLTAVESQLATYRQDKSRLEATLEMERTRLETAEEARSRETAKIEALEIKYRKMMEDNNLEKALLEQQLAVEKGKMETEKKKFQHAMEEKERSLLRQSSISGAPPSPTARDDSSQDENPVTSPHRPRQGSTSSVIDGISRGIMGAGTAMVERLQAQVKQKDGEILLLQEEITTLQKTRDAVTEELATLTSKMESLEEDSRLLADLQTRYKELEQRHNAVLQMYGEKAEQAEELKMDLEDVKSMYKQQIQELLGAAR</sequence>
<feature type="region of interest" description="Disordered" evidence="5">
    <location>
        <begin position="480"/>
        <end position="511"/>
    </location>
</feature>
<feature type="compositionally biased region" description="Polar residues" evidence="5">
    <location>
        <begin position="383"/>
        <end position="396"/>
    </location>
</feature>
<evidence type="ECO:0000259" key="6">
    <source>
        <dbReference type="Pfam" id="PF12325"/>
    </source>
</evidence>
<evidence type="ECO:0000256" key="5">
    <source>
        <dbReference type="SAM" id="MobiDB-lite"/>
    </source>
</evidence>
<dbReference type="Pfam" id="PF12329">
    <property type="entry name" value="TMF_DNA_bd"/>
    <property type="match status" value="1"/>
</dbReference>
<gene>
    <name evidence="7" type="ORF">PMEA_00025870</name>
</gene>
<dbReference type="GO" id="GO:0005794">
    <property type="term" value="C:Golgi apparatus"/>
    <property type="evidence" value="ECO:0007669"/>
    <property type="project" value="UniProtKB-SubCell"/>
</dbReference>
<feature type="region of interest" description="Disordered" evidence="5">
    <location>
        <begin position="999"/>
        <end position="1060"/>
    </location>
</feature>
<feature type="compositionally biased region" description="Polar residues" evidence="5">
    <location>
        <begin position="435"/>
        <end position="450"/>
    </location>
</feature>
<feature type="compositionally biased region" description="Acidic residues" evidence="5">
    <location>
        <begin position="417"/>
        <end position="431"/>
    </location>
</feature>
<feature type="compositionally biased region" description="Polar residues" evidence="5">
    <location>
        <begin position="170"/>
        <end position="191"/>
    </location>
</feature>
<evidence type="ECO:0000313" key="7">
    <source>
        <dbReference type="EMBL" id="CAH3040239.1"/>
    </source>
</evidence>
<dbReference type="InterPro" id="IPR022092">
    <property type="entry name" value="TMF_DNA-bd"/>
</dbReference>
<feature type="compositionally biased region" description="Basic and acidic residues" evidence="5">
    <location>
        <begin position="289"/>
        <end position="308"/>
    </location>
</feature>
<keyword evidence="2" id="KW-0333">Golgi apparatus</keyword>
<feature type="compositionally biased region" description="Low complexity" evidence="5">
    <location>
        <begin position="70"/>
        <end position="80"/>
    </location>
</feature>
<feature type="compositionally biased region" description="Polar residues" evidence="5">
    <location>
        <begin position="356"/>
        <end position="365"/>
    </location>
</feature>
<feature type="coiled-coil region" evidence="4">
    <location>
        <begin position="808"/>
        <end position="860"/>
    </location>
</feature>
<feature type="coiled-coil region" evidence="4">
    <location>
        <begin position="563"/>
        <end position="770"/>
    </location>
</feature>
<evidence type="ECO:0000313" key="8">
    <source>
        <dbReference type="Proteomes" id="UP001159428"/>
    </source>
</evidence>
<accession>A0AAU9W0B1</accession>